<dbReference type="InterPro" id="IPR013856">
    <property type="entry name" value="Peptidase_M4_domain"/>
</dbReference>
<sequence length="546" mass="59948">MKKNALSVMLAVAMVAGTGCFNGVLASGTSSGNAVYASNNNIQNSTRYQDKKTNIFLQGKLSNKIEATEQGILSYVNENKSLFGDASKLKVVSIEKDELGYTKIKLAQIINTIPIDGSEVIIHLDKSGIIKNIVGSINNKYKSIDNYKAQTLTEKDAIKIAKQQFNSAKLEEQPKVKKQFIVKDNTPILVYKVNIYYTQPEIGNWNVMVNAVSGDIVGKTSNIRYDELTKAKSTADKGTGTAVDGSTKELNLSKSGSSYQMIDTTKPMSGQVKTYTANNKKTEPGTIVSNSSNRFNTEVFKASVSAHYYSGVVYDFYKNLFNRNSIDGKGMSIESTTHYGNKYNNAFWDGRQMIYGDGDGSRFTYFSGDLDVVAHELTHGVTTNSADLEYYDQSGALNESFSDVFGVLIQTYDRYNVKNGGSWRFDAKDWVVGDEIYTPNKPGDALRSLADPTLYNQPANMSDYEDGGDVHTNSGIPNKAAFLVAKSIGCEKTARIYYRALTNYLTYNSDFSAARKALISAASDIYGDSSNEIEAINSAFDSVGIR</sequence>
<dbReference type="GO" id="GO:0004222">
    <property type="term" value="F:metalloendopeptidase activity"/>
    <property type="evidence" value="ECO:0007669"/>
    <property type="project" value="UniProtKB-UniRule"/>
</dbReference>
<protein>
    <recommendedName>
        <fullName evidence="11">Neutral metalloproteinase</fullName>
        <ecNumber evidence="11">3.4.24.-</ecNumber>
    </recommendedName>
</protein>
<dbReference type="EMBL" id="JABBNI010000029">
    <property type="protein sequence ID" value="NMM64008.1"/>
    <property type="molecule type" value="Genomic_DNA"/>
</dbReference>
<dbReference type="PANTHER" id="PTHR33794">
    <property type="entry name" value="BACILLOLYSIN"/>
    <property type="match status" value="1"/>
</dbReference>
<dbReference type="Gene3D" id="3.10.450.490">
    <property type="match status" value="1"/>
</dbReference>
<evidence type="ECO:0000259" key="12">
    <source>
        <dbReference type="Pfam" id="PF01447"/>
    </source>
</evidence>
<dbReference type="Pfam" id="PF02868">
    <property type="entry name" value="Peptidase_M4_C"/>
    <property type="match status" value="1"/>
</dbReference>
<dbReference type="Gene3D" id="3.10.450.40">
    <property type="match status" value="1"/>
</dbReference>
<dbReference type="GO" id="GO:0006508">
    <property type="term" value="P:proteolysis"/>
    <property type="evidence" value="ECO:0007669"/>
    <property type="project" value="UniProtKB-KW"/>
</dbReference>
<evidence type="ECO:0000256" key="11">
    <source>
        <dbReference type="RuleBase" id="RU366073"/>
    </source>
</evidence>
<dbReference type="CDD" id="cd09597">
    <property type="entry name" value="M4_TLP"/>
    <property type="match status" value="1"/>
</dbReference>
<dbReference type="InterPro" id="IPR050728">
    <property type="entry name" value="Zinc_Metalloprotease_M4"/>
</dbReference>
<evidence type="ECO:0000256" key="7">
    <source>
        <dbReference type="ARBA" id="ARBA00022833"/>
    </source>
</evidence>
<evidence type="ECO:0000313" key="17">
    <source>
        <dbReference type="Proteomes" id="UP000537131"/>
    </source>
</evidence>
<dbReference type="InterPro" id="IPR001570">
    <property type="entry name" value="Peptidase_M4_C_domain"/>
</dbReference>
<dbReference type="InterPro" id="IPR027268">
    <property type="entry name" value="Peptidase_M4/M1_CTD_sf"/>
</dbReference>
<comment type="caution">
    <text evidence="16">The sequence shown here is derived from an EMBL/GenBank/DDBJ whole genome shotgun (WGS) entry which is preliminary data.</text>
</comment>
<feature type="active site" evidence="10">
    <location>
        <position position="376"/>
    </location>
</feature>
<evidence type="ECO:0000256" key="2">
    <source>
        <dbReference type="ARBA" id="ARBA00009388"/>
    </source>
</evidence>
<keyword evidence="8 11" id="KW-0482">Metalloprotease</keyword>
<evidence type="ECO:0000259" key="14">
    <source>
        <dbReference type="Pfam" id="PF03413"/>
    </source>
</evidence>
<dbReference type="Pfam" id="PF03413">
    <property type="entry name" value="PepSY"/>
    <property type="match status" value="1"/>
</dbReference>
<comment type="function">
    <text evidence="11">Extracellular zinc metalloprotease.</text>
</comment>
<evidence type="ECO:0000256" key="6">
    <source>
        <dbReference type="ARBA" id="ARBA00022801"/>
    </source>
</evidence>
<keyword evidence="9" id="KW-0865">Zymogen</keyword>
<keyword evidence="7 11" id="KW-0862">Zinc</keyword>
<evidence type="ECO:0000256" key="10">
    <source>
        <dbReference type="PIRSR" id="PIRSR623612-1"/>
    </source>
</evidence>
<name>A0A7Y0HQP1_9CLOT</name>
<feature type="domain" description="PepSY" evidence="14">
    <location>
        <begin position="152"/>
        <end position="219"/>
    </location>
</feature>
<feature type="domain" description="Peptidase M4 C-terminal" evidence="13">
    <location>
        <begin position="386"/>
        <end position="545"/>
    </location>
</feature>
<keyword evidence="5 11" id="KW-0732">Signal</keyword>
<evidence type="ECO:0000256" key="5">
    <source>
        <dbReference type="ARBA" id="ARBA00022729"/>
    </source>
</evidence>
<feature type="domain" description="Peptidase M4" evidence="12">
    <location>
        <begin position="238"/>
        <end position="382"/>
    </location>
</feature>
<evidence type="ECO:0000256" key="8">
    <source>
        <dbReference type="ARBA" id="ARBA00023049"/>
    </source>
</evidence>
<keyword evidence="17" id="KW-1185">Reference proteome</keyword>
<dbReference type="SUPFAM" id="SSF55486">
    <property type="entry name" value="Metalloproteases ('zincins'), catalytic domain"/>
    <property type="match status" value="1"/>
</dbReference>
<dbReference type="RefSeq" id="WP_169298605.1">
    <property type="nucleotide sequence ID" value="NZ_JABBNI010000029.1"/>
</dbReference>
<feature type="chain" id="PRO_5039756006" description="Neutral metalloproteinase" evidence="11">
    <location>
        <begin position="27"/>
        <end position="546"/>
    </location>
</feature>
<dbReference type="Proteomes" id="UP000537131">
    <property type="component" value="Unassembled WGS sequence"/>
</dbReference>
<organism evidence="16 17">
    <name type="scientific">Clostridium muellerianum</name>
    <dbReference type="NCBI Taxonomy" id="2716538"/>
    <lineage>
        <taxon>Bacteria</taxon>
        <taxon>Bacillati</taxon>
        <taxon>Bacillota</taxon>
        <taxon>Clostridia</taxon>
        <taxon>Eubacteriales</taxon>
        <taxon>Clostridiaceae</taxon>
        <taxon>Clostridium</taxon>
    </lineage>
</organism>
<comment type="similarity">
    <text evidence="2 11">Belongs to the peptidase M4 family.</text>
</comment>
<gene>
    <name evidence="16" type="ORF">HBE96_15265</name>
</gene>
<accession>A0A7Y0HQP1</accession>
<feature type="signal peptide" evidence="11">
    <location>
        <begin position="1"/>
        <end position="26"/>
    </location>
</feature>
<dbReference type="Pfam" id="PF07504">
    <property type="entry name" value="FTP"/>
    <property type="match status" value="1"/>
</dbReference>
<feature type="domain" description="FTP" evidence="15">
    <location>
        <begin position="88"/>
        <end position="136"/>
    </location>
</feature>
<evidence type="ECO:0000259" key="15">
    <source>
        <dbReference type="Pfam" id="PF07504"/>
    </source>
</evidence>
<keyword evidence="4" id="KW-0479">Metal-binding</keyword>
<dbReference type="EC" id="3.4.24.-" evidence="11"/>
<dbReference type="GO" id="GO:0046872">
    <property type="term" value="F:metal ion binding"/>
    <property type="evidence" value="ECO:0007669"/>
    <property type="project" value="UniProtKB-UniRule"/>
</dbReference>
<comment type="subcellular location">
    <subcellularLocation>
        <location evidence="11">Secreted</location>
    </subcellularLocation>
</comment>
<comment type="cofactor">
    <cofactor evidence="1 11">
        <name>Zn(2+)</name>
        <dbReference type="ChEBI" id="CHEBI:29105"/>
    </cofactor>
</comment>
<evidence type="ECO:0000256" key="9">
    <source>
        <dbReference type="ARBA" id="ARBA00023145"/>
    </source>
</evidence>
<dbReference type="InterPro" id="IPR011096">
    <property type="entry name" value="FTP_domain"/>
</dbReference>
<dbReference type="Gene3D" id="3.10.170.10">
    <property type="match status" value="1"/>
</dbReference>
<dbReference type="InterPro" id="IPR023612">
    <property type="entry name" value="Peptidase_M4"/>
</dbReference>
<reference evidence="16 17" key="2">
    <citation type="submission" date="2020-06" db="EMBL/GenBank/DDBJ databases">
        <title>Complete Genome Sequence of Clostridium muelleri sp. nov. P21T, an Acid-Alcohol Producing Acetogen Isolated from Old Hay.</title>
        <authorList>
            <person name="Duncan K.E."/>
            <person name="Tanner R.S."/>
        </authorList>
    </citation>
    <scope>NUCLEOTIDE SEQUENCE [LARGE SCALE GENOMIC DNA]</scope>
    <source>
        <strain evidence="16 17">P21</strain>
    </source>
</reference>
<dbReference type="Pfam" id="PF01447">
    <property type="entry name" value="Peptidase_M4"/>
    <property type="match status" value="1"/>
</dbReference>
<dbReference type="InterPro" id="IPR025711">
    <property type="entry name" value="PepSY"/>
</dbReference>
<dbReference type="AlphaFoldDB" id="A0A7Y0HQP1"/>
<keyword evidence="3 11" id="KW-0645">Protease</keyword>
<dbReference type="PANTHER" id="PTHR33794:SF1">
    <property type="entry name" value="BACILLOLYSIN"/>
    <property type="match status" value="1"/>
</dbReference>
<dbReference type="GO" id="GO:0005576">
    <property type="term" value="C:extracellular region"/>
    <property type="evidence" value="ECO:0007669"/>
    <property type="project" value="UniProtKB-SubCell"/>
</dbReference>
<keyword evidence="6 11" id="KW-0378">Hydrolase</keyword>
<dbReference type="Gene3D" id="1.10.390.10">
    <property type="entry name" value="Neutral Protease Domain 2"/>
    <property type="match status" value="1"/>
</dbReference>
<reference evidence="16 17" key="1">
    <citation type="submission" date="2020-04" db="EMBL/GenBank/DDBJ databases">
        <authorList>
            <person name="Doyle D.A."/>
        </authorList>
    </citation>
    <scope>NUCLEOTIDE SEQUENCE [LARGE SCALE GENOMIC DNA]</scope>
    <source>
        <strain evidence="16 17">P21</strain>
    </source>
</reference>
<feature type="active site" description="Proton donor" evidence="10">
    <location>
        <position position="471"/>
    </location>
</feature>
<dbReference type="PROSITE" id="PS51257">
    <property type="entry name" value="PROKAR_LIPOPROTEIN"/>
    <property type="match status" value="1"/>
</dbReference>
<evidence type="ECO:0000256" key="4">
    <source>
        <dbReference type="ARBA" id="ARBA00022723"/>
    </source>
</evidence>
<keyword evidence="11" id="KW-0964">Secreted</keyword>
<dbReference type="PRINTS" id="PR00730">
    <property type="entry name" value="THERMOLYSIN"/>
</dbReference>
<evidence type="ECO:0000313" key="16">
    <source>
        <dbReference type="EMBL" id="NMM64008.1"/>
    </source>
</evidence>
<evidence type="ECO:0000259" key="13">
    <source>
        <dbReference type="Pfam" id="PF02868"/>
    </source>
</evidence>
<evidence type="ECO:0000256" key="3">
    <source>
        <dbReference type="ARBA" id="ARBA00022670"/>
    </source>
</evidence>
<evidence type="ECO:0000256" key="1">
    <source>
        <dbReference type="ARBA" id="ARBA00001947"/>
    </source>
</evidence>
<proteinExistence type="inferred from homology"/>